<comment type="caution">
    <text evidence="1">The sequence shown here is derived from an EMBL/GenBank/DDBJ whole genome shotgun (WGS) entry which is preliminary data.</text>
</comment>
<organism evidence="1 2">
    <name type="scientific">Bacillus anthracis</name>
    <name type="common">anthrax bacterium</name>
    <dbReference type="NCBI Taxonomy" id="1392"/>
    <lineage>
        <taxon>Bacteria</taxon>
        <taxon>Bacillati</taxon>
        <taxon>Bacillota</taxon>
        <taxon>Bacilli</taxon>
        <taxon>Bacillales</taxon>
        <taxon>Bacillaceae</taxon>
        <taxon>Bacillus</taxon>
        <taxon>Bacillus cereus group</taxon>
    </lineage>
</organism>
<dbReference type="EMBL" id="NVLX01000019">
    <property type="protein sequence ID" value="PDZ15485.1"/>
    <property type="molecule type" value="Genomic_DNA"/>
</dbReference>
<name>A0A2A7D6B3_BACAN</name>
<protein>
    <submittedName>
        <fullName evidence="1">Uncharacterized protein</fullName>
    </submittedName>
</protein>
<reference evidence="1 2" key="1">
    <citation type="submission" date="2017-09" db="EMBL/GenBank/DDBJ databases">
        <title>Large-scale bioinformatics analysis of Bacillus genomes uncovers conserved roles of natural products in bacterial physiology.</title>
        <authorList>
            <consortium name="Agbiome Team Llc"/>
            <person name="Bleich R.M."/>
            <person name="Grubbs K.J."/>
            <person name="Santa Maria K.C."/>
            <person name="Allen S.E."/>
            <person name="Farag S."/>
            <person name="Shank E.A."/>
            <person name="Bowers A."/>
        </authorList>
    </citation>
    <scope>NUCLEOTIDE SEQUENCE [LARGE SCALE GENOMIC DNA]</scope>
    <source>
        <strain evidence="1 2">AFS095574</strain>
    </source>
</reference>
<gene>
    <name evidence="1" type="ORF">CON16_17880</name>
</gene>
<sequence>MYMKMRSLHKKLRRKDRRLSFFTFHGEKRIDVYVYCQKIYKYLPFIYYFSISPLKIESNMGIVHILSKGGNANEQMG</sequence>
<evidence type="ECO:0000313" key="2">
    <source>
        <dbReference type="Proteomes" id="UP000220192"/>
    </source>
</evidence>
<proteinExistence type="predicted"/>
<dbReference type="AlphaFoldDB" id="A0A2A7D6B3"/>
<dbReference type="Proteomes" id="UP000220192">
    <property type="component" value="Unassembled WGS sequence"/>
</dbReference>
<accession>A0A2A7D6B3</accession>
<evidence type="ECO:0000313" key="1">
    <source>
        <dbReference type="EMBL" id="PDZ15485.1"/>
    </source>
</evidence>